<feature type="transmembrane region" description="Helical" evidence="1">
    <location>
        <begin position="145"/>
        <end position="163"/>
    </location>
</feature>
<dbReference type="Proteomes" id="UP001597252">
    <property type="component" value="Unassembled WGS sequence"/>
</dbReference>
<feature type="transmembrane region" description="Helical" evidence="1">
    <location>
        <begin position="112"/>
        <end position="138"/>
    </location>
</feature>
<accession>A0ABW4EBM9</accession>
<evidence type="ECO:0000313" key="2">
    <source>
        <dbReference type="EMBL" id="MFD1485835.1"/>
    </source>
</evidence>
<name>A0ABW4EBM9_9LACO</name>
<keyword evidence="1" id="KW-0472">Membrane</keyword>
<reference evidence="3" key="1">
    <citation type="journal article" date="2019" name="Int. J. Syst. Evol. Microbiol.">
        <title>The Global Catalogue of Microorganisms (GCM) 10K type strain sequencing project: providing services to taxonomists for standard genome sequencing and annotation.</title>
        <authorList>
            <consortium name="The Broad Institute Genomics Platform"/>
            <consortium name="The Broad Institute Genome Sequencing Center for Infectious Disease"/>
            <person name="Wu L."/>
            <person name="Ma J."/>
        </authorList>
    </citation>
    <scope>NUCLEOTIDE SEQUENCE [LARGE SCALE GENOMIC DNA]</scope>
    <source>
        <strain evidence="3">CCM 8903</strain>
    </source>
</reference>
<gene>
    <name evidence="2" type="ORF">ACFQ5J_11385</name>
</gene>
<dbReference type="EMBL" id="JBHTON010000044">
    <property type="protein sequence ID" value="MFD1485835.1"/>
    <property type="molecule type" value="Genomic_DNA"/>
</dbReference>
<keyword evidence="3" id="KW-1185">Reference proteome</keyword>
<proteinExistence type="predicted"/>
<feature type="transmembrane region" description="Helical" evidence="1">
    <location>
        <begin position="53"/>
        <end position="74"/>
    </location>
</feature>
<feature type="transmembrane region" description="Helical" evidence="1">
    <location>
        <begin position="169"/>
        <end position="186"/>
    </location>
</feature>
<keyword evidence="1" id="KW-1133">Transmembrane helix</keyword>
<feature type="transmembrane region" description="Helical" evidence="1">
    <location>
        <begin position="193"/>
        <end position="211"/>
    </location>
</feature>
<protein>
    <submittedName>
        <fullName evidence="2">Uncharacterized protein</fullName>
    </submittedName>
</protein>
<evidence type="ECO:0000256" key="1">
    <source>
        <dbReference type="SAM" id="Phobius"/>
    </source>
</evidence>
<keyword evidence="1" id="KW-0812">Transmembrane</keyword>
<sequence>MLVKKLFLGTTRFLQVAAFPILYTWGSLTWSWPLGWALAMTLALALMHPLKQVAWGCGLGLVFGVLACIGQWRLLPLVIAQVGLAYLLSTQALKPRWQATLWFIQVYFNQTLLLVVLMHVLTPMSLLVLALLSLPFILAMWSDQLPIWGVLAALLAVIAAGYWTQQLTLIAAGCLLVIPCLISPRVTPMRPIIYDWASIIMIVIFNLTRLHG</sequence>
<comment type="caution">
    <text evidence="2">The sequence shown here is derived from an EMBL/GenBank/DDBJ whole genome shotgun (WGS) entry which is preliminary data.</text>
</comment>
<dbReference type="RefSeq" id="WP_125754340.1">
    <property type="nucleotide sequence ID" value="NZ_JBHTON010000044.1"/>
</dbReference>
<organism evidence="2 3">
    <name type="scientific">Lacticaseibacillus baoqingensis</name>
    <dbReference type="NCBI Taxonomy" id="2486013"/>
    <lineage>
        <taxon>Bacteria</taxon>
        <taxon>Bacillati</taxon>
        <taxon>Bacillota</taxon>
        <taxon>Bacilli</taxon>
        <taxon>Lactobacillales</taxon>
        <taxon>Lactobacillaceae</taxon>
        <taxon>Lacticaseibacillus</taxon>
    </lineage>
</organism>
<feature type="transmembrane region" description="Helical" evidence="1">
    <location>
        <begin position="28"/>
        <end position="46"/>
    </location>
</feature>
<evidence type="ECO:0000313" key="3">
    <source>
        <dbReference type="Proteomes" id="UP001597252"/>
    </source>
</evidence>